<dbReference type="PANTHER" id="PTHR46014">
    <property type="entry name" value="TETRATRICOPEPTIDE REPEAT PROTEIN 1"/>
    <property type="match status" value="1"/>
</dbReference>
<name>A0ABK0LFF9_RAT</name>
<evidence type="ECO:0000256" key="2">
    <source>
        <dbReference type="SAM" id="MobiDB-lite"/>
    </source>
</evidence>
<dbReference type="SMART" id="SM00028">
    <property type="entry name" value="TPR"/>
    <property type="match status" value="3"/>
</dbReference>
<feature type="region of interest" description="Disordered" evidence="2">
    <location>
        <begin position="1"/>
        <end position="124"/>
    </location>
</feature>
<evidence type="ECO:0007829" key="5">
    <source>
        <dbReference type="PeptideAtlas" id="A0ABK0LFF9"/>
    </source>
</evidence>
<organism evidence="3 4">
    <name type="scientific">Rattus norvegicus</name>
    <name type="common">Rat</name>
    <dbReference type="NCBI Taxonomy" id="10116"/>
    <lineage>
        <taxon>Eukaryota</taxon>
        <taxon>Metazoa</taxon>
        <taxon>Chordata</taxon>
        <taxon>Craniata</taxon>
        <taxon>Vertebrata</taxon>
        <taxon>Euteleostomi</taxon>
        <taxon>Mammalia</taxon>
        <taxon>Eutheria</taxon>
        <taxon>Euarchontoglires</taxon>
        <taxon>Glires</taxon>
        <taxon>Rodentia</taxon>
        <taxon>Myomorpha</taxon>
        <taxon>Muroidea</taxon>
        <taxon>Muridae</taxon>
        <taxon>Murinae</taxon>
        <taxon>Rattus</taxon>
    </lineage>
</organism>
<accession>A0ABK0LFF9</accession>
<dbReference type="InterPro" id="IPR011990">
    <property type="entry name" value="TPR-like_helical_dom_sf"/>
</dbReference>
<dbReference type="PROSITE" id="PS50005">
    <property type="entry name" value="TPR"/>
    <property type="match status" value="1"/>
</dbReference>
<evidence type="ECO:0000256" key="1">
    <source>
        <dbReference type="PROSITE-ProRule" id="PRU00339"/>
    </source>
</evidence>
<feature type="compositionally biased region" description="Basic and acidic residues" evidence="2">
    <location>
        <begin position="35"/>
        <end position="64"/>
    </location>
</feature>
<gene>
    <name evidence="3" type="primary">Ttc1</name>
</gene>
<dbReference type="Ensembl" id="ENSRNOT00000158352.1">
    <property type="protein sequence ID" value="ENSRNOP00000100596.1"/>
    <property type="gene ID" value="ENSRNOG00000003980.7"/>
</dbReference>
<dbReference type="Pfam" id="PF00515">
    <property type="entry name" value="TPR_1"/>
    <property type="match status" value="1"/>
</dbReference>
<dbReference type="Pfam" id="PF13181">
    <property type="entry name" value="TPR_8"/>
    <property type="match status" value="1"/>
</dbReference>
<reference evidence="3" key="2">
    <citation type="submission" date="2025-08" db="UniProtKB">
        <authorList>
            <consortium name="Ensembl"/>
        </authorList>
    </citation>
    <scope>IDENTIFICATION</scope>
    <source>
        <strain evidence="3">Brown Norway</strain>
    </source>
</reference>
<proteinExistence type="evidence at protein level"/>
<keyword evidence="1" id="KW-0802">TPR repeat</keyword>
<feature type="compositionally biased region" description="Basic and acidic residues" evidence="2">
    <location>
        <begin position="99"/>
        <end position="124"/>
    </location>
</feature>
<protein>
    <submittedName>
        <fullName evidence="3">Tetratricopeptide repeat domain 1</fullName>
    </submittedName>
</protein>
<dbReference type="InterPro" id="IPR019734">
    <property type="entry name" value="TPR_rpt"/>
</dbReference>
<evidence type="ECO:0000313" key="3">
    <source>
        <dbReference type="Ensembl" id="ENSRNOP00000100596.1"/>
    </source>
</evidence>
<dbReference type="GeneTree" id="ENSGT00940000157213"/>
<feature type="repeat" description="TPR" evidence="1">
    <location>
        <begin position="189"/>
        <end position="222"/>
    </location>
</feature>
<dbReference type="RGD" id="1359604">
    <property type="gene designation" value="Ttc1"/>
</dbReference>
<dbReference type="Gene3D" id="1.25.40.10">
    <property type="entry name" value="Tetratricopeptide repeat domain"/>
    <property type="match status" value="1"/>
</dbReference>
<feature type="compositionally biased region" description="Polar residues" evidence="2">
    <location>
        <begin position="21"/>
        <end position="33"/>
    </location>
</feature>
<reference evidence="3" key="1">
    <citation type="submission" date="2024-01" db="EMBL/GenBank/DDBJ databases">
        <title>GRCr8: a new rat reference genome assembly contstructed from accurate long reads and long range scaffolding.</title>
        <authorList>
            <person name="Doris P.A."/>
            <person name="Kalbfleisch T."/>
            <person name="Li K."/>
            <person name="Howe K."/>
            <person name="Wood J."/>
        </authorList>
    </citation>
    <scope>NUCLEOTIDE SEQUENCE [LARGE SCALE GENOMIC DNA]</scope>
    <source>
        <strain evidence="3">Brown Norway</strain>
    </source>
</reference>
<feature type="compositionally biased region" description="Basic and acidic residues" evidence="2">
    <location>
        <begin position="1"/>
        <end position="12"/>
    </location>
</feature>
<evidence type="ECO:0000313" key="4">
    <source>
        <dbReference type="Proteomes" id="UP000002494"/>
    </source>
</evidence>
<keyword evidence="4" id="KW-1185">Reference proteome</keyword>
<dbReference type="SUPFAM" id="SSF48452">
    <property type="entry name" value="TPR-like"/>
    <property type="match status" value="1"/>
</dbReference>
<dbReference type="PANTHER" id="PTHR46014:SF1">
    <property type="entry name" value="TETRATRICOPEPTIDE REPEAT PROTEIN 1"/>
    <property type="match status" value="1"/>
</dbReference>
<dbReference type="Proteomes" id="UP000002494">
    <property type="component" value="Chromosome 10"/>
</dbReference>
<dbReference type="InterPro" id="IPR052769">
    <property type="entry name" value="TPR_domain_protein"/>
</dbReference>
<keyword evidence="5" id="KW-1267">Proteomics identification</keyword>
<sequence>MEGKSEDCKVPEDLFNGLKVTDSQETESASSLVSDPKDQHVQSKPLKDAEAHPQEDHGEEECFHDCSASFEEEQPGAHMAGDKASDESSSELEEEYLIELEKNMPEEEKQKRREESAKLKEEGNEQFKRGDYVEAESSYSQALQMCPACFQKDRSVLFSNRAAARMKQDKKEMAITDCSKAIQLNPTYIRAILRRAELYEKTDKLDEALEDYKSILETDPSVHQAREACVRLPKQIEERNERLKEEMLGKSASAACLDHNSSEIGVGLPLLSFTERTALQNLFETYRECVLLRIVRACMLHMRVCICMCLVEIARDKALLSCF</sequence>
<feature type="compositionally biased region" description="Acidic residues" evidence="2">
    <location>
        <begin position="88"/>
        <end position="98"/>
    </location>
</feature>
<reference evidence="3" key="3">
    <citation type="submission" date="2025-09" db="UniProtKB">
        <authorList>
            <consortium name="Ensembl"/>
        </authorList>
    </citation>
    <scope>IDENTIFICATION</scope>
    <source>
        <strain evidence="3">Brown Norway</strain>
    </source>
</reference>